<protein>
    <submittedName>
        <fullName evidence="9">PTS Man IIA</fullName>
    </submittedName>
</protein>
<keyword evidence="7" id="KW-0418">Kinase</keyword>
<reference evidence="9 10" key="1">
    <citation type="submission" date="2014-12" db="EMBL/GenBank/DDBJ databases">
        <title>Comparative genomics of the lactic acid bacteria isolated from the honey bee gut.</title>
        <authorList>
            <person name="Ellegaard K.M."/>
            <person name="Tamarit D."/>
            <person name="Javelind E."/>
            <person name="Olofsson T."/>
            <person name="Andersson S.G."/>
            <person name="Vasquez A."/>
        </authorList>
    </citation>
    <scope>NUCLEOTIDE SEQUENCE [LARGE SCALE GENOMIC DNA]</scope>
    <source>
        <strain evidence="9 10">Biut2</strain>
    </source>
</reference>
<evidence type="ECO:0000256" key="2">
    <source>
        <dbReference type="ARBA" id="ARBA00022448"/>
    </source>
</evidence>
<dbReference type="RefSeq" id="WP_052697102.1">
    <property type="nucleotide sequence ID" value="NZ_JBHSZS010000026.1"/>
</dbReference>
<dbReference type="PROSITE" id="PS51096">
    <property type="entry name" value="PTS_EIIA_TYPE_4"/>
    <property type="match status" value="1"/>
</dbReference>
<dbReference type="STRING" id="1218493.JF76_15210"/>
<gene>
    <name evidence="9" type="ORF">JF76_15210</name>
</gene>
<name>A0A0F4LAB3_9LACO</name>
<comment type="caution">
    <text evidence="9">The sequence shown here is derived from an EMBL/GenBank/DDBJ whole genome shotgun (WGS) entry which is preliminary data.</text>
</comment>
<comment type="subcellular location">
    <subcellularLocation>
        <location evidence="1">Cytoplasm</location>
    </subcellularLocation>
</comment>
<evidence type="ECO:0000313" key="9">
    <source>
        <dbReference type="EMBL" id="KJY54501.1"/>
    </source>
</evidence>
<dbReference type="HOGENOM" id="CLU_123235_3_0_9"/>
<keyword evidence="4" id="KW-0762">Sugar transport</keyword>
<feature type="domain" description="PTS EIIA type-4" evidence="8">
    <location>
        <begin position="1"/>
        <end position="129"/>
    </location>
</feature>
<dbReference type="Pfam" id="PF03610">
    <property type="entry name" value="EIIA-man"/>
    <property type="match status" value="1"/>
</dbReference>
<dbReference type="GO" id="GO:0016301">
    <property type="term" value="F:kinase activity"/>
    <property type="evidence" value="ECO:0007669"/>
    <property type="project" value="UniProtKB-KW"/>
</dbReference>
<sequence>MYNIVIASHGPFAEAMKNSVKLFFPDERKITTVSIGEKGLTSFQTDLDKIFNSIEGQSTLFLVDLSYGTPFNEIAKRIFLVKNDSDIIAGANMPTLIEAINMRNQGYSLQEVIPRLMNISKLQTYSEKLKKIQNNPEDE</sequence>
<evidence type="ECO:0000256" key="5">
    <source>
        <dbReference type="ARBA" id="ARBA00022679"/>
    </source>
</evidence>
<accession>A0A0F4LAB3</accession>
<dbReference type="SUPFAM" id="SSF53062">
    <property type="entry name" value="PTS system fructose IIA component-like"/>
    <property type="match status" value="1"/>
</dbReference>
<organism evidence="9 10">
    <name type="scientific">Lactobacillus kullabergensis</name>
    <dbReference type="NCBI Taxonomy" id="1218493"/>
    <lineage>
        <taxon>Bacteria</taxon>
        <taxon>Bacillati</taxon>
        <taxon>Bacillota</taxon>
        <taxon>Bacilli</taxon>
        <taxon>Lactobacillales</taxon>
        <taxon>Lactobacillaceae</taxon>
        <taxon>Lactobacillus</taxon>
    </lineage>
</organism>
<evidence type="ECO:0000259" key="8">
    <source>
        <dbReference type="PROSITE" id="PS51096"/>
    </source>
</evidence>
<dbReference type="Gene3D" id="3.40.50.510">
    <property type="entry name" value="Phosphotransferase system, mannose-type IIA component"/>
    <property type="match status" value="1"/>
</dbReference>
<evidence type="ECO:0000256" key="7">
    <source>
        <dbReference type="ARBA" id="ARBA00022777"/>
    </source>
</evidence>
<dbReference type="PANTHER" id="PTHR33799">
    <property type="entry name" value="PTS PERMEASE-RELATED-RELATED"/>
    <property type="match status" value="1"/>
</dbReference>
<dbReference type="OrthoDB" id="9799827at2"/>
<evidence type="ECO:0000313" key="10">
    <source>
        <dbReference type="Proteomes" id="UP000033533"/>
    </source>
</evidence>
<dbReference type="PANTHER" id="PTHR33799:SF1">
    <property type="entry name" value="PTS SYSTEM MANNOSE-SPECIFIC EIIAB COMPONENT-RELATED"/>
    <property type="match status" value="1"/>
</dbReference>
<dbReference type="InterPro" id="IPR004701">
    <property type="entry name" value="PTS_EIIA_man-typ"/>
</dbReference>
<evidence type="ECO:0000256" key="3">
    <source>
        <dbReference type="ARBA" id="ARBA00022490"/>
    </source>
</evidence>
<dbReference type="InterPro" id="IPR036662">
    <property type="entry name" value="PTS_EIIA_man-typ_sf"/>
</dbReference>
<dbReference type="EMBL" id="JXBY01000025">
    <property type="protein sequence ID" value="KJY54501.1"/>
    <property type="molecule type" value="Genomic_DNA"/>
</dbReference>
<keyword evidence="2" id="KW-0813">Transport</keyword>
<dbReference type="CDD" id="cd00006">
    <property type="entry name" value="PTS_IIA_man"/>
    <property type="match status" value="1"/>
</dbReference>
<dbReference type="GO" id="GO:0016020">
    <property type="term" value="C:membrane"/>
    <property type="evidence" value="ECO:0007669"/>
    <property type="project" value="InterPro"/>
</dbReference>
<keyword evidence="5" id="KW-0808">Transferase</keyword>
<dbReference type="GO" id="GO:0009401">
    <property type="term" value="P:phosphoenolpyruvate-dependent sugar phosphotransferase system"/>
    <property type="evidence" value="ECO:0007669"/>
    <property type="project" value="UniProtKB-KW"/>
</dbReference>
<evidence type="ECO:0000256" key="6">
    <source>
        <dbReference type="ARBA" id="ARBA00022683"/>
    </source>
</evidence>
<dbReference type="PATRIC" id="fig|1218493.3.peg.1593"/>
<dbReference type="InterPro" id="IPR051471">
    <property type="entry name" value="Bacterial_PTS_sugar_comp"/>
</dbReference>
<dbReference type="AlphaFoldDB" id="A0A0F4LAB3"/>
<keyword evidence="6" id="KW-0598">Phosphotransferase system</keyword>
<evidence type="ECO:0000256" key="1">
    <source>
        <dbReference type="ARBA" id="ARBA00004496"/>
    </source>
</evidence>
<evidence type="ECO:0000256" key="4">
    <source>
        <dbReference type="ARBA" id="ARBA00022597"/>
    </source>
</evidence>
<dbReference type="GO" id="GO:0005737">
    <property type="term" value="C:cytoplasm"/>
    <property type="evidence" value="ECO:0007669"/>
    <property type="project" value="UniProtKB-SubCell"/>
</dbReference>
<keyword evidence="3" id="KW-0963">Cytoplasm</keyword>
<dbReference type="InterPro" id="IPR033887">
    <property type="entry name" value="PTS_IIA_man"/>
</dbReference>
<dbReference type="Proteomes" id="UP000033533">
    <property type="component" value="Unassembled WGS sequence"/>
</dbReference>
<proteinExistence type="predicted"/>